<reference evidence="6 7" key="1">
    <citation type="submission" date="2017-05" db="EMBL/GenBank/DDBJ databases">
        <title>Acinetobacter populi ANC 5415 (= PBJ7), whole genome shotgun sequencing project.</title>
        <authorList>
            <person name="Nemec A."/>
            <person name="Radolfova-Krizova L."/>
        </authorList>
    </citation>
    <scope>NUCLEOTIDE SEQUENCE [LARGE SCALE GENOMIC DNA]</scope>
    <source>
        <strain evidence="6 7">PBJ7</strain>
    </source>
</reference>
<dbReference type="InterPro" id="IPR001279">
    <property type="entry name" value="Metallo-B-lactamas"/>
</dbReference>
<dbReference type="AlphaFoldDB" id="A0A1Z9YUQ3"/>
<dbReference type="RefSeq" id="WP_087621510.1">
    <property type="nucleotide sequence ID" value="NZ_NEXX01000006.1"/>
</dbReference>
<keyword evidence="2" id="KW-0479">Metal-binding</keyword>
<dbReference type="InterPro" id="IPR051013">
    <property type="entry name" value="MBL_superfamily_lactonases"/>
</dbReference>
<keyword evidence="3 6" id="KW-0378">Hydrolase</keyword>
<protein>
    <submittedName>
        <fullName evidence="6">MBL fold metallo-hydrolase</fullName>
    </submittedName>
</protein>
<keyword evidence="4" id="KW-0862">Zinc</keyword>
<comment type="similarity">
    <text evidence="1">Belongs to the metallo-beta-lactamase superfamily.</text>
</comment>
<evidence type="ECO:0000313" key="7">
    <source>
        <dbReference type="Proteomes" id="UP000196536"/>
    </source>
</evidence>
<sequence length="280" mass="31273">MSNQAFSALQIGHFLVNVLNDGDMTVSLDLLSGINAIEAKKIQYKAGMVKTVIINVNAYLIRGAGRIILVDSGTGGLNGAGGLLLENLMTLGVNPNDIDTILITHAHPDHIGGLLDHEGQVRYKNANLYLHPLEMDYWLDDEKLKHQNERGQRNFSLVRRTLHAYAKSIKFFDHRPIIEGIRPRLLAGHTPGHTGFYVESDDKSLLIWGDIIHFPNIQLADPSITISFDCDPEQAASTRKKILQEVVQNKQLIAGMHIEKQGFAQISLSEHKYHLVYQDN</sequence>
<dbReference type="GO" id="GO:0016787">
    <property type="term" value="F:hydrolase activity"/>
    <property type="evidence" value="ECO:0007669"/>
    <property type="project" value="UniProtKB-KW"/>
</dbReference>
<dbReference type="GO" id="GO:0046872">
    <property type="term" value="F:metal ion binding"/>
    <property type="evidence" value="ECO:0007669"/>
    <property type="project" value="UniProtKB-KW"/>
</dbReference>
<dbReference type="Pfam" id="PF00753">
    <property type="entry name" value="Lactamase_B"/>
    <property type="match status" value="1"/>
</dbReference>
<dbReference type="CDD" id="cd07720">
    <property type="entry name" value="OPHC2-like_MBL-fold"/>
    <property type="match status" value="1"/>
</dbReference>
<dbReference type="EMBL" id="NEXX01000006">
    <property type="protein sequence ID" value="OUY05956.1"/>
    <property type="molecule type" value="Genomic_DNA"/>
</dbReference>
<dbReference type="OrthoDB" id="5443440at2"/>
<evidence type="ECO:0000256" key="3">
    <source>
        <dbReference type="ARBA" id="ARBA00022801"/>
    </source>
</evidence>
<organism evidence="6 7">
    <name type="scientific">Acinetobacter populi</name>
    <dbReference type="NCBI Taxonomy" id="1582270"/>
    <lineage>
        <taxon>Bacteria</taxon>
        <taxon>Pseudomonadati</taxon>
        <taxon>Pseudomonadota</taxon>
        <taxon>Gammaproteobacteria</taxon>
        <taxon>Moraxellales</taxon>
        <taxon>Moraxellaceae</taxon>
        <taxon>Acinetobacter</taxon>
    </lineage>
</organism>
<evidence type="ECO:0000256" key="1">
    <source>
        <dbReference type="ARBA" id="ARBA00007749"/>
    </source>
</evidence>
<dbReference type="SMART" id="SM00849">
    <property type="entry name" value="Lactamase_B"/>
    <property type="match status" value="1"/>
</dbReference>
<evidence type="ECO:0000256" key="4">
    <source>
        <dbReference type="ARBA" id="ARBA00022833"/>
    </source>
</evidence>
<gene>
    <name evidence="6" type="ORF">CAP51_14685</name>
</gene>
<dbReference type="Gene3D" id="3.60.15.10">
    <property type="entry name" value="Ribonuclease Z/Hydroxyacylglutathione hydrolase-like"/>
    <property type="match status" value="1"/>
</dbReference>
<accession>A0A1Z9YUQ3</accession>
<evidence type="ECO:0000256" key="2">
    <source>
        <dbReference type="ARBA" id="ARBA00022723"/>
    </source>
</evidence>
<proteinExistence type="inferred from homology"/>
<name>A0A1Z9YUQ3_9GAMM</name>
<evidence type="ECO:0000259" key="5">
    <source>
        <dbReference type="SMART" id="SM00849"/>
    </source>
</evidence>
<dbReference type="PANTHER" id="PTHR42978">
    <property type="entry name" value="QUORUM-QUENCHING LACTONASE YTNP-RELATED-RELATED"/>
    <property type="match status" value="1"/>
</dbReference>
<dbReference type="PANTHER" id="PTHR42978:SF6">
    <property type="entry name" value="QUORUM-QUENCHING LACTONASE YTNP-RELATED"/>
    <property type="match status" value="1"/>
</dbReference>
<feature type="domain" description="Metallo-beta-lactamase" evidence="5">
    <location>
        <begin position="55"/>
        <end position="257"/>
    </location>
</feature>
<dbReference type="Proteomes" id="UP000196536">
    <property type="component" value="Unassembled WGS sequence"/>
</dbReference>
<dbReference type="InterPro" id="IPR036866">
    <property type="entry name" value="RibonucZ/Hydroxyglut_hydro"/>
</dbReference>
<evidence type="ECO:0000313" key="6">
    <source>
        <dbReference type="EMBL" id="OUY05956.1"/>
    </source>
</evidence>
<keyword evidence="7" id="KW-1185">Reference proteome</keyword>
<comment type="caution">
    <text evidence="6">The sequence shown here is derived from an EMBL/GenBank/DDBJ whole genome shotgun (WGS) entry which is preliminary data.</text>
</comment>
<dbReference type="SUPFAM" id="SSF56281">
    <property type="entry name" value="Metallo-hydrolase/oxidoreductase"/>
    <property type="match status" value="1"/>
</dbReference>